<feature type="region of interest" description="Disordered" evidence="1">
    <location>
        <begin position="54"/>
        <end position="75"/>
    </location>
</feature>
<sequence length="385" mass="42949">MLDFARLAGQISDFATYRVQEDRAHAGRLDRALAALDDCAPTWEALRDRATHATGGPLRALPRTRPDESHACGPRPATVTVVATDGSQIFPDRHVDPACYLLNVGRVAIHYGTLDPPLIRAEPTLRYRQQDLADLADDDAEASPLDLTSEVVSALRDELELRWLFDTADEERRSGRDVVAMADGTLIRWMLRGMKNRRLETQLLSRYVAELDRFRGAGIPVCSYVSRPANAEVVNLLRLHRDEPDWDVSPDSIRGVQDRHVFASRLEVGERSAVFLSRSEVLKQYGDHRIVAFYVHGCAEVGRVEMPEWVADVPGWLDLIHAVVLDQCEKGGGYPIILQEAHERAVVRAREKDVFYRILARQARGAGAEAGTYSGKAASKRAPRV</sequence>
<gene>
    <name evidence="3" type="ORF">BSZ37_13100</name>
</gene>
<dbReference type="OrthoDB" id="9799918at2"/>
<dbReference type="Pfam" id="PF09376">
    <property type="entry name" value="NurA"/>
    <property type="match status" value="1"/>
</dbReference>
<dbReference type="InterPro" id="IPR018977">
    <property type="entry name" value="NurA_domain"/>
</dbReference>
<feature type="domain" description="NurA" evidence="2">
    <location>
        <begin position="79"/>
        <end position="347"/>
    </location>
</feature>
<protein>
    <recommendedName>
        <fullName evidence="2">NurA domain-containing protein</fullName>
    </recommendedName>
</protein>
<reference evidence="3 4" key="1">
    <citation type="submission" date="2016-11" db="EMBL/GenBank/DDBJ databases">
        <title>Study of marine rhodopsin-containing bacteria.</title>
        <authorList>
            <person name="Yoshizawa S."/>
            <person name="Kumagai Y."/>
            <person name="Kogure K."/>
        </authorList>
    </citation>
    <scope>NUCLEOTIDE SEQUENCE [LARGE SCALE GENOMIC DNA]</scope>
    <source>
        <strain evidence="3 4">SAORIC-28</strain>
    </source>
</reference>
<keyword evidence="4" id="KW-1185">Reference proteome</keyword>
<proteinExistence type="predicted"/>
<dbReference type="AlphaFoldDB" id="A0A271J2W4"/>
<evidence type="ECO:0000259" key="2">
    <source>
        <dbReference type="SMART" id="SM00933"/>
    </source>
</evidence>
<dbReference type="RefSeq" id="WP_095510972.1">
    <property type="nucleotide sequence ID" value="NZ_MQWD01000001.1"/>
</dbReference>
<dbReference type="EMBL" id="MQWD01000001">
    <property type="protein sequence ID" value="PAP77305.1"/>
    <property type="molecule type" value="Genomic_DNA"/>
</dbReference>
<evidence type="ECO:0000256" key="1">
    <source>
        <dbReference type="SAM" id="MobiDB-lite"/>
    </source>
</evidence>
<organism evidence="3 4">
    <name type="scientific">Rubrivirga marina</name>
    <dbReference type="NCBI Taxonomy" id="1196024"/>
    <lineage>
        <taxon>Bacteria</taxon>
        <taxon>Pseudomonadati</taxon>
        <taxon>Rhodothermota</taxon>
        <taxon>Rhodothermia</taxon>
        <taxon>Rhodothermales</taxon>
        <taxon>Rubricoccaceae</taxon>
        <taxon>Rubrivirga</taxon>
    </lineage>
</organism>
<comment type="caution">
    <text evidence="3">The sequence shown here is derived from an EMBL/GenBank/DDBJ whole genome shotgun (WGS) entry which is preliminary data.</text>
</comment>
<name>A0A271J2W4_9BACT</name>
<accession>A0A271J2W4</accession>
<dbReference type="Proteomes" id="UP000216339">
    <property type="component" value="Unassembled WGS sequence"/>
</dbReference>
<evidence type="ECO:0000313" key="4">
    <source>
        <dbReference type="Proteomes" id="UP000216339"/>
    </source>
</evidence>
<evidence type="ECO:0000313" key="3">
    <source>
        <dbReference type="EMBL" id="PAP77305.1"/>
    </source>
</evidence>
<dbReference type="SMART" id="SM00933">
    <property type="entry name" value="NurA"/>
    <property type="match status" value="1"/>
</dbReference>